<dbReference type="Gene3D" id="3.50.4.10">
    <property type="entry name" value="Hepatocyte Growth Factor"/>
    <property type="match status" value="2"/>
</dbReference>
<feature type="domain" description="Apple" evidence="3">
    <location>
        <begin position="52"/>
        <end position="96"/>
    </location>
</feature>
<dbReference type="OrthoDB" id="160645at2759"/>
<evidence type="ECO:0000256" key="2">
    <source>
        <dbReference type="SAM" id="SignalP"/>
    </source>
</evidence>
<dbReference type="RefSeq" id="XP_044657385.1">
    <property type="nucleotide sequence ID" value="XM_044801450.1"/>
</dbReference>
<feature type="signal peptide" evidence="2">
    <location>
        <begin position="1"/>
        <end position="16"/>
    </location>
</feature>
<keyword evidence="5" id="KW-1185">Reference proteome</keyword>
<protein>
    <recommendedName>
        <fullName evidence="3">Apple domain-containing protein</fullName>
    </recommendedName>
</protein>
<evidence type="ECO:0000259" key="3">
    <source>
        <dbReference type="Pfam" id="PF14295"/>
    </source>
</evidence>
<reference evidence="4 5" key="1">
    <citation type="submission" date="2021-01" db="EMBL/GenBank/DDBJ databases">
        <title>Cercospora kikuchii MAFF 305040 whole genome shotgun sequence.</title>
        <authorList>
            <person name="Kashiwa T."/>
            <person name="Suzuki T."/>
        </authorList>
    </citation>
    <scope>NUCLEOTIDE SEQUENCE [LARGE SCALE GENOMIC DNA]</scope>
    <source>
        <strain evidence="4 5">MAFF 305040</strain>
    </source>
</reference>
<evidence type="ECO:0000256" key="1">
    <source>
        <dbReference type="SAM" id="MobiDB-lite"/>
    </source>
</evidence>
<name>A0A9P3CR28_9PEZI</name>
<feature type="chain" id="PRO_5040380276" description="Apple domain-containing protein" evidence="2">
    <location>
        <begin position="17"/>
        <end position="360"/>
    </location>
</feature>
<dbReference type="InterPro" id="IPR003609">
    <property type="entry name" value="Pan_app"/>
</dbReference>
<dbReference type="Pfam" id="PF14295">
    <property type="entry name" value="PAN_4"/>
    <property type="match status" value="2"/>
</dbReference>
<dbReference type="AlphaFoldDB" id="A0A9P3CR28"/>
<feature type="region of interest" description="Disordered" evidence="1">
    <location>
        <begin position="214"/>
        <end position="265"/>
    </location>
</feature>
<dbReference type="GeneID" id="68291721"/>
<organism evidence="4 5">
    <name type="scientific">Cercospora kikuchii</name>
    <dbReference type="NCBI Taxonomy" id="84275"/>
    <lineage>
        <taxon>Eukaryota</taxon>
        <taxon>Fungi</taxon>
        <taxon>Dikarya</taxon>
        <taxon>Ascomycota</taxon>
        <taxon>Pezizomycotina</taxon>
        <taxon>Dothideomycetes</taxon>
        <taxon>Dothideomycetidae</taxon>
        <taxon>Mycosphaerellales</taxon>
        <taxon>Mycosphaerellaceae</taxon>
        <taxon>Cercospora</taxon>
    </lineage>
</organism>
<dbReference type="Proteomes" id="UP000825890">
    <property type="component" value="Unassembled WGS sequence"/>
</dbReference>
<sequence>MKFSLILLGVTAVASAAVQEFPLEGRSCKETIGGSSGPYTDADGVKYTVNCGKDILGGDFAAEPVPSFVDCFDLCSSAYDAECVGFSYLNGVCYLKSSQKGPLVDSPADVAQKVNPPNPKPTTTTSRAAATTTPTAIPTGACRALPSSFDAYTVECAADYPGGDLSNSPSPDFAGCAAQCDKLPGCLGFSFNGGNGHGVCFFKDNKTRAQPNPHVDSAFRPSPNVPGNPKTTTTIARTTTPVTTTAKATTTEHKSSTTTKAAEPTPPSYDFQLYDDYKCRRSTGTLRVTRARAGECIRLDALSKSDSFRYRASSFLESNGCMLVAYNTRHCTGNSMVLNAADMSQTCIPKYDSVRLECFW</sequence>
<feature type="domain" description="Apple" evidence="3">
    <location>
        <begin position="158"/>
        <end position="203"/>
    </location>
</feature>
<gene>
    <name evidence="4" type="ORF">CKM354_000614600</name>
</gene>
<evidence type="ECO:0000313" key="4">
    <source>
        <dbReference type="EMBL" id="GIZ42898.1"/>
    </source>
</evidence>
<comment type="caution">
    <text evidence="4">The sequence shown here is derived from an EMBL/GenBank/DDBJ whole genome shotgun (WGS) entry which is preliminary data.</text>
</comment>
<dbReference type="EMBL" id="BOLY01000003">
    <property type="protein sequence ID" value="GIZ42898.1"/>
    <property type="molecule type" value="Genomic_DNA"/>
</dbReference>
<accession>A0A9P3CR28</accession>
<feature type="region of interest" description="Disordered" evidence="1">
    <location>
        <begin position="105"/>
        <end position="129"/>
    </location>
</feature>
<proteinExistence type="predicted"/>
<feature type="compositionally biased region" description="Low complexity" evidence="1">
    <location>
        <begin position="230"/>
        <end position="249"/>
    </location>
</feature>
<evidence type="ECO:0000313" key="5">
    <source>
        <dbReference type="Proteomes" id="UP000825890"/>
    </source>
</evidence>
<keyword evidence="2" id="KW-0732">Signal</keyword>